<dbReference type="AlphaFoldDB" id="A0A8S1N285"/>
<dbReference type="EMBL" id="CAJJDM010000080">
    <property type="protein sequence ID" value="CAD8087038.1"/>
    <property type="molecule type" value="Genomic_DNA"/>
</dbReference>
<organism evidence="2 3">
    <name type="scientific">Paramecium primaurelia</name>
    <dbReference type="NCBI Taxonomy" id="5886"/>
    <lineage>
        <taxon>Eukaryota</taxon>
        <taxon>Sar</taxon>
        <taxon>Alveolata</taxon>
        <taxon>Ciliophora</taxon>
        <taxon>Intramacronucleata</taxon>
        <taxon>Oligohymenophorea</taxon>
        <taxon>Peniculida</taxon>
        <taxon>Parameciidae</taxon>
        <taxon>Paramecium</taxon>
    </lineage>
</organism>
<feature type="transmembrane region" description="Helical" evidence="1">
    <location>
        <begin position="169"/>
        <end position="189"/>
    </location>
</feature>
<gene>
    <name evidence="2" type="ORF">PPRIM_AZ9-3.1.T0770224</name>
</gene>
<feature type="transmembrane region" description="Helical" evidence="1">
    <location>
        <begin position="99"/>
        <end position="125"/>
    </location>
</feature>
<keyword evidence="1" id="KW-0472">Membrane</keyword>
<accession>A0A8S1N285</accession>
<sequence length="306" mass="35216">MQQVKYPNLENIQYSQPSSSNQDLQQQLVNKTNENIKFIPVLISPQENLQGQAIYQQYSQYQQHQVAPYYQNQNDYVVPLQNTNYSNLIKDKEFPGQKLFLCGILGIYILWSIIFVILLFPISMLFVDKRNGSQNPISFILLILFSFTTILLAKLGIKKNNRNTLTSILILFGVILSYTCFYSAFLSTLASFSRQQFGLDFVISIFLAASVIGNFIFNFILLIYLVFAEEKLKMIYPILIELIGILIFSIIYHPIFLFCILFMLPYSISLMSAFSQIIKGRFQLERNQVFAGAIASFYSQIVCCTD</sequence>
<proteinExistence type="predicted"/>
<evidence type="ECO:0000313" key="3">
    <source>
        <dbReference type="Proteomes" id="UP000688137"/>
    </source>
</evidence>
<keyword evidence="1" id="KW-0812">Transmembrane</keyword>
<protein>
    <recommendedName>
        <fullName evidence="4">Transmembrane protein</fullName>
    </recommendedName>
</protein>
<evidence type="ECO:0000313" key="2">
    <source>
        <dbReference type="EMBL" id="CAD8087038.1"/>
    </source>
</evidence>
<keyword evidence="3" id="KW-1185">Reference proteome</keyword>
<reference evidence="2" key="1">
    <citation type="submission" date="2021-01" db="EMBL/GenBank/DDBJ databases">
        <authorList>
            <consortium name="Genoscope - CEA"/>
            <person name="William W."/>
        </authorList>
    </citation>
    <scope>NUCLEOTIDE SEQUENCE</scope>
</reference>
<dbReference type="Proteomes" id="UP000688137">
    <property type="component" value="Unassembled WGS sequence"/>
</dbReference>
<feature type="transmembrane region" description="Helical" evidence="1">
    <location>
        <begin position="239"/>
        <end position="264"/>
    </location>
</feature>
<evidence type="ECO:0000256" key="1">
    <source>
        <dbReference type="SAM" id="Phobius"/>
    </source>
</evidence>
<name>A0A8S1N285_PARPR</name>
<evidence type="ECO:0008006" key="4">
    <source>
        <dbReference type="Google" id="ProtNLM"/>
    </source>
</evidence>
<feature type="transmembrane region" description="Helical" evidence="1">
    <location>
        <begin position="137"/>
        <end position="157"/>
    </location>
</feature>
<dbReference type="OMA" id="ICLMNAF"/>
<feature type="transmembrane region" description="Helical" evidence="1">
    <location>
        <begin position="201"/>
        <end position="227"/>
    </location>
</feature>
<comment type="caution">
    <text evidence="2">The sequence shown here is derived from an EMBL/GenBank/DDBJ whole genome shotgun (WGS) entry which is preliminary data.</text>
</comment>
<keyword evidence="1" id="KW-1133">Transmembrane helix</keyword>